<evidence type="ECO:0000313" key="2">
    <source>
        <dbReference type="Proteomes" id="UP000743899"/>
    </source>
</evidence>
<name>A0ABX0A972_9BACI</name>
<dbReference type="RefSeq" id="WP_161921880.1">
    <property type="nucleotide sequence ID" value="NZ_JAACYS010000114.1"/>
</dbReference>
<dbReference type="EMBL" id="JAACYS010000114">
    <property type="protein sequence ID" value="NCU19059.1"/>
    <property type="molecule type" value="Genomic_DNA"/>
</dbReference>
<accession>A0ABX0A972</accession>
<evidence type="ECO:0000313" key="1">
    <source>
        <dbReference type="EMBL" id="NCU19059.1"/>
    </source>
</evidence>
<proteinExistence type="predicted"/>
<sequence length="209" mass="24639">MEMYIKKQEKLPENGKKLFLQTSEFYGSADLGLGDMFQIYTYITGYKLSADTLVDAFINGHLTKFDNYIYSIIYNYKQFIELSMKTIYYLHSNETLESIEQNITRVNQNLVLTWGLIEPLLNQIYTTAEDVNVMNAAKEYIIEFQNFIEKSFDFIYPFTIDIITSSSTEKRIDVINLKERIEELYQFFNQSDWALVEYLESKNSEAHTL</sequence>
<dbReference type="Proteomes" id="UP000743899">
    <property type="component" value="Unassembled WGS sequence"/>
</dbReference>
<keyword evidence="2" id="KW-1185">Reference proteome</keyword>
<gene>
    <name evidence="1" type="ORF">GW534_15420</name>
</gene>
<organism evidence="1 2">
    <name type="scientific">Pallidibacillus pasinlerensis</name>
    <dbReference type="NCBI Taxonomy" id="2703818"/>
    <lineage>
        <taxon>Bacteria</taxon>
        <taxon>Bacillati</taxon>
        <taxon>Bacillota</taxon>
        <taxon>Bacilli</taxon>
        <taxon>Bacillales</taxon>
        <taxon>Bacillaceae</taxon>
        <taxon>Pallidibacillus</taxon>
    </lineage>
</organism>
<protein>
    <submittedName>
        <fullName evidence="1">Uncharacterized protein</fullName>
    </submittedName>
</protein>
<reference evidence="1 2" key="1">
    <citation type="submission" date="2020-01" db="EMBL/GenBank/DDBJ databases">
        <title>A novel Bacillus sp. from Pasinler.</title>
        <authorList>
            <person name="Adiguzel A."/>
            <person name="Ay H."/>
            <person name="Baltaci M.O."/>
        </authorList>
    </citation>
    <scope>NUCLEOTIDE SEQUENCE [LARGE SCALE GENOMIC DNA]</scope>
    <source>
        <strain evidence="1 2">P1</strain>
    </source>
</reference>
<comment type="caution">
    <text evidence="1">The sequence shown here is derived from an EMBL/GenBank/DDBJ whole genome shotgun (WGS) entry which is preliminary data.</text>
</comment>